<accession>A0A133V7U5</accession>
<gene>
    <name evidence="1" type="ORF">AKJ43_01655</name>
</gene>
<evidence type="ECO:0000313" key="2">
    <source>
        <dbReference type="Proteomes" id="UP000070400"/>
    </source>
</evidence>
<dbReference type="InterPro" id="IPR014519">
    <property type="entry name" value="UCP024492"/>
</dbReference>
<keyword evidence="2" id="KW-1185">Reference proteome</keyword>
<name>A0A133V7U5_9EURY</name>
<sequence length="143" mass="16729">MGFSIKEIYTVGYGDKKLKRLIKLLKREGVRRIVDVRSFPKSKWSDFTKESLQWSLPQRDIDYVHLQELGGFRNKGYKGYMESDDFREGLNKLMNLARERKTAIMCLESYPGGCHRRYIAKKLGELGWKVIHLVGKNGKRQSL</sequence>
<dbReference type="PANTHER" id="PTHR39337:SF1">
    <property type="entry name" value="BLR5642 PROTEIN"/>
    <property type="match status" value="1"/>
</dbReference>
<dbReference type="Pfam" id="PF04343">
    <property type="entry name" value="DUF488"/>
    <property type="match status" value="1"/>
</dbReference>
<comment type="caution">
    <text evidence="1">The sequence shown here is derived from an EMBL/GenBank/DDBJ whole genome shotgun (WGS) entry which is preliminary data.</text>
</comment>
<organism evidence="1 2">
    <name type="scientific">candidate division MSBL1 archaeon SCGC-AAA261D19</name>
    <dbReference type="NCBI Taxonomy" id="1698273"/>
    <lineage>
        <taxon>Archaea</taxon>
        <taxon>Methanobacteriati</taxon>
        <taxon>Methanobacteriota</taxon>
        <taxon>candidate division MSBL1</taxon>
    </lineage>
</organism>
<dbReference type="Proteomes" id="UP000070400">
    <property type="component" value="Unassembled WGS sequence"/>
</dbReference>
<dbReference type="PANTHER" id="PTHR39337">
    <property type="entry name" value="BLR5642 PROTEIN"/>
    <property type="match status" value="1"/>
</dbReference>
<proteinExistence type="predicted"/>
<dbReference type="InterPro" id="IPR007438">
    <property type="entry name" value="DUF488"/>
</dbReference>
<reference evidence="1 2" key="1">
    <citation type="journal article" date="2016" name="Sci. Rep.">
        <title>Metabolic traits of an uncultured archaeal lineage -MSBL1- from brine pools of the Red Sea.</title>
        <authorList>
            <person name="Mwirichia R."/>
            <person name="Alam I."/>
            <person name="Rashid M."/>
            <person name="Vinu M."/>
            <person name="Ba-Alawi W."/>
            <person name="Anthony Kamau A."/>
            <person name="Kamanda Ngugi D."/>
            <person name="Goker M."/>
            <person name="Klenk H.P."/>
            <person name="Bajic V."/>
            <person name="Stingl U."/>
        </authorList>
    </citation>
    <scope>NUCLEOTIDE SEQUENCE [LARGE SCALE GENOMIC DNA]</scope>
    <source>
        <strain evidence="1">SCGC-AAA261D19</strain>
    </source>
</reference>
<evidence type="ECO:0008006" key="3">
    <source>
        <dbReference type="Google" id="ProtNLM"/>
    </source>
</evidence>
<dbReference type="AlphaFoldDB" id="A0A133V7U5"/>
<evidence type="ECO:0000313" key="1">
    <source>
        <dbReference type="EMBL" id="KXB02504.1"/>
    </source>
</evidence>
<protein>
    <recommendedName>
        <fullName evidence="3">DUF488 domain-containing protein</fullName>
    </recommendedName>
</protein>
<dbReference type="EMBL" id="LHXX01000014">
    <property type="protein sequence ID" value="KXB02504.1"/>
    <property type="molecule type" value="Genomic_DNA"/>
</dbReference>
<dbReference type="PIRSF" id="PIRSF024492">
    <property type="entry name" value="UCP024492"/>
    <property type="match status" value="1"/>
</dbReference>